<name>A0A9P9AQQ0_9HYPO</name>
<feature type="compositionally biased region" description="Basic and acidic residues" evidence="1">
    <location>
        <begin position="110"/>
        <end position="121"/>
    </location>
</feature>
<accession>A0A9P9AQQ0</accession>
<dbReference type="AlphaFoldDB" id="A0A9P9AQQ0"/>
<comment type="caution">
    <text evidence="2">The sequence shown here is derived from an EMBL/GenBank/DDBJ whole genome shotgun (WGS) entry which is preliminary data.</text>
</comment>
<reference evidence="2 3" key="1">
    <citation type="journal article" date="2021" name="Nat. Commun.">
        <title>Genetic determinants of endophytism in the Arabidopsis root mycobiome.</title>
        <authorList>
            <person name="Mesny F."/>
            <person name="Miyauchi S."/>
            <person name="Thiergart T."/>
            <person name="Pickel B."/>
            <person name="Atanasova L."/>
            <person name="Karlsson M."/>
            <person name="Huettel B."/>
            <person name="Barry K.W."/>
            <person name="Haridas S."/>
            <person name="Chen C."/>
            <person name="Bauer D."/>
            <person name="Andreopoulos W."/>
            <person name="Pangilinan J."/>
            <person name="LaButti K."/>
            <person name="Riley R."/>
            <person name="Lipzen A."/>
            <person name="Clum A."/>
            <person name="Drula E."/>
            <person name="Henrissat B."/>
            <person name="Kohler A."/>
            <person name="Grigoriev I.V."/>
            <person name="Martin F.M."/>
            <person name="Hacquard S."/>
        </authorList>
    </citation>
    <scope>NUCLEOTIDE SEQUENCE [LARGE SCALE GENOMIC DNA]</scope>
    <source>
        <strain evidence="2 3">MPI-CAGE-CH-0241</strain>
    </source>
</reference>
<sequence>MQSTSAISTPKQLRSIRRRLLDKPAQLASAGPPTPQSPDSLYAALRSRSNPPVPRDHTTTENDNISPYPIRFLPPDSREKLRKRSLPPHLQYQPPKRLASQDSLLAEAEESTRKMSESVRKMLEPVRKMSEAAELFLGKTSNGKSATSKRPRADRSADVARSLAPVTEPRPPSQPSRDQRWKRFARNSRVPTTPASRPINDNVESLEKVARGAKLGEGDAGDRHKDDSHGAYRYVQNWGHGSLNSDGNLLRELPRKPPGLVQNSPSSNSQSTLLQQISYTISEDRTDLTKMRQKRWLALDEPNMATKKRHTATEKRHTATEKRDTATEKRPRLQESVQEWEWITMSL</sequence>
<dbReference type="Proteomes" id="UP000777438">
    <property type="component" value="Unassembled WGS sequence"/>
</dbReference>
<feature type="region of interest" description="Disordered" evidence="1">
    <location>
        <begin position="134"/>
        <end position="204"/>
    </location>
</feature>
<feature type="region of interest" description="Disordered" evidence="1">
    <location>
        <begin position="1"/>
        <end position="121"/>
    </location>
</feature>
<evidence type="ECO:0000313" key="2">
    <source>
        <dbReference type="EMBL" id="KAH6890683.1"/>
    </source>
</evidence>
<evidence type="ECO:0000256" key="1">
    <source>
        <dbReference type="SAM" id="MobiDB-lite"/>
    </source>
</evidence>
<dbReference type="EMBL" id="JAGPYM010000009">
    <property type="protein sequence ID" value="KAH6890683.1"/>
    <property type="molecule type" value="Genomic_DNA"/>
</dbReference>
<feature type="compositionally biased region" description="Basic and acidic residues" evidence="1">
    <location>
        <begin position="311"/>
        <end position="333"/>
    </location>
</feature>
<feature type="compositionally biased region" description="Polar residues" evidence="1">
    <location>
        <begin position="1"/>
        <end position="12"/>
    </location>
</feature>
<keyword evidence="3" id="KW-1185">Reference proteome</keyword>
<organism evidence="2 3">
    <name type="scientific">Thelonectria olida</name>
    <dbReference type="NCBI Taxonomy" id="1576542"/>
    <lineage>
        <taxon>Eukaryota</taxon>
        <taxon>Fungi</taxon>
        <taxon>Dikarya</taxon>
        <taxon>Ascomycota</taxon>
        <taxon>Pezizomycotina</taxon>
        <taxon>Sordariomycetes</taxon>
        <taxon>Hypocreomycetidae</taxon>
        <taxon>Hypocreales</taxon>
        <taxon>Nectriaceae</taxon>
        <taxon>Thelonectria</taxon>
    </lineage>
</organism>
<evidence type="ECO:0000313" key="3">
    <source>
        <dbReference type="Proteomes" id="UP000777438"/>
    </source>
</evidence>
<protein>
    <submittedName>
        <fullName evidence="2">Uncharacterized protein</fullName>
    </submittedName>
</protein>
<gene>
    <name evidence="2" type="ORF">B0T10DRAFT_548179</name>
</gene>
<proteinExistence type="predicted"/>
<feature type="region of interest" description="Disordered" evidence="1">
    <location>
        <begin position="302"/>
        <end position="333"/>
    </location>
</feature>